<dbReference type="STRING" id="1963.AQJ27_15395"/>
<dbReference type="EMBL" id="BDQI01000004">
    <property type="protein sequence ID" value="GAX50982.1"/>
    <property type="molecule type" value="Genomic_DNA"/>
</dbReference>
<dbReference type="AlphaFoldDB" id="A0A250VA65"/>
<keyword evidence="2" id="KW-1185">Reference proteome</keyword>
<sequence length="121" mass="14099">MFEVLGRCREELKGYPHYPWRTPKVRDTRLGFCVRLICCGYMHPDARSMHAILSAEEYLAFRQATYRERVHIGELLGKIVRQYLTEVLSGPKAKVLSMQSPAPRGRLRRRRVLLLQDETGP</sequence>
<proteinExistence type="predicted"/>
<evidence type="ECO:0000313" key="2">
    <source>
        <dbReference type="Proteomes" id="UP000217446"/>
    </source>
</evidence>
<organism evidence="1 2">
    <name type="scientific">Streptomyces olivochromogenes</name>
    <dbReference type="NCBI Taxonomy" id="1963"/>
    <lineage>
        <taxon>Bacteria</taxon>
        <taxon>Bacillati</taxon>
        <taxon>Actinomycetota</taxon>
        <taxon>Actinomycetes</taxon>
        <taxon>Kitasatosporales</taxon>
        <taxon>Streptomycetaceae</taxon>
        <taxon>Streptomyces</taxon>
    </lineage>
</organism>
<name>A0A250VA65_STROL</name>
<protein>
    <submittedName>
        <fullName evidence="1">Uncharacterized protein</fullName>
    </submittedName>
</protein>
<reference evidence="2" key="1">
    <citation type="submission" date="2017-05" db="EMBL/GenBank/DDBJ databases">
        <title>Streptomyces olivochromogenes NBRC 3561 whole genome shotgun sequence.</title>
        <authorList>
            <person name="Dohra H."/>
            <person name="Kodani S."/>
        </authorList>
    </citation>
    <scope>NUCLEOTIDE SEQUENCE [LARGE SCALE GENOMIC DNA]</scope>
    <source>
        <strain evidence="2">NBRC 3561</strain>
    </source>
</reference>
<dbReference type="Proteomes" id="UP000217446">
    <property type="component" value="Unassembled WGS sequence"/>
</dbReference>
<evidence type="ECO:0000313" key="1">
    <source>
        <dbReference type="EMBL" id="GAX50982.1"/>
    </source>
</evidence>
<gene>
    <name evidence="1" type="ORF">SO3561_02481</name>
</gene>
<comment type="caution">
    <text evidence="1">The sequence shown here is derived from an EMBL/GenBank/DDBJ whole genome shotgun (WGS) entry which is preliminary data.</text>
</comment>
<accession>A0A250VA65</accession>